<reference evidence="2 3" key="1">
    <citation type="submission" date="2018-10" db="EMBL/GenBank/DDBJ databases">
        <title>Co-occurring genomic capacity for anaerobic methane metabolism and dissimilatory sulfite reduction discovered in the Korarchaeota.</title>
        <authorList>
            <person name="Mckay L.J."/>
            <person name="Dlakic M."/>
            <person name="Fields M.W."/>
            <person name="Delmont T.O."/>
            <person name="Eren A.M."/>
            <person name="Jay Z.J."/>
            <person name="Klingelsmith K.B."/>
            <person name="Rusch D.B."/>
            <person name="Inskeep W.P."/>
        </authorList>
    </citation>
    <scope>NUCLEOTIDE SEQUENCE [LARGE SCALE GENOMIC DNA]</scope>
    <source>
        <strain evidence="2 3">WS</strain>
    </source>
</reference>
<evidence type="ECO:0000313" key="3">
    <source>
        <dbReference type="Proteomes" id="UP000278149"/>
    </source>
</evidence>
<protein>
    <submittedName>
        <fullName evidence="2">Metallophosphoesterase</fullName>
    </submittedName>
</protein>
<name>A0A429G2L7_9CREN</name>
<gene>
    <name evidence="2" type="ORF">D9Q81_06905</name>
</gene>
<accession>A0A429G2L7</accession>
<dbReference type="PANTHER" id="PTHR42850:SF2">
    <property type="entry name" value="BLL5683 PROTEIN"/>
    <property type="match status" value="1"/>
</dbReference>
<evidence type="ECO:0000313" key="2">
    <source>
        <dbReference type="EMBL" id="RSN68008.1"/>
    </source>
</evidence>
<dbReference type="InterPro" id="IPR029052">
    <property type="entry name" value="Metallo-depent_PP-like"/>
</dbReference>
<dbReference type="GO" id="GO:0016791">
    <property type="term" value="F:phosphatase activity"/>
    <property type="evidence" value="ECO:0007669"/>
    <property type="project" value="TreeGrafter"/>
</dbReference>
<sequence>MSAMRYLVISDAHANYDALARVLESLRYESVIFLGDSVDYGPQPAETLDSLKEVGAIMLKGNHDAAAAHGISCRCAEELRPLSEYTRERITMNLLSKEDLKFLADLPEKIELEIDGRRVYAVHASPKNHLYGYVMPDMSDEELESELYDLDPMSPFPRKLDHDLVLLGHTHRAMMRELSSLILNPGSVGQPRDRDPRASFALIGEEIKLGRIEYDVESTVRKIKDLKLEKWAEESLISILRTGSLDKVYHESEPQDET</sequence>
<dbReference type="RefSeq" id="WP_125742244.1">
    <property type="nucleotide sequence ID" value="NZ_RCOR01000037.1"/>
</dbReference>
<dbReference type="EMBL" id="RCOR01000037">
    <property type="protein sequence ID" value="RSN68008.1"/>
    <property type="molecule type" value="Genomic_DNA"/>
</dbReference>
<dbReference type="InterPro" id="IPR024654">
    <property type="entry name" value="Calcineurin-like_PHP_lpxH"/>
</dbReference>
<evidence type="ECO:0000259" key="1">
    <source>
        <dbReference type="Pfam" id="PF12850"/>
    </source>
</evidence>
<organism evidence="2 3">
    <name type="scientific">Candidatus Korarchaeum cryptofilum</name>
    <dbReference type="NCBI Taxonomy" id="498846"/>
    <lineage>
        <taxon>Archaea</taxon>
        <taxon>Thermoproteota</taxon>
        <taxon>Candidatus Korarchaeia</taxon>
        <taxon>Candidatus Korarchaeales</taxon>
        <taxon>Candidatus Korarchaeaceae</taxon>
        <taxon>Candidatus Korarchaeum</taxon>
    </lineage>
</organism>
<dbReference type="PIRSF" id="PIRSF000883">
    <property type="entry name" value="Pesterase_MJ0912"/>
    <property type="match status" value="1"/>
</dbReference>
<proteinExistence type="predicted"/>
<dbReference type="GO" id="GO:0005737">
    <property type="term" value="C:cytoplasm"/>
    <property type="evidence" value="ECO:0007669"/>
    <property type="project" value="TreeGrafter"/>
</dbReference>
<feature type="domain" description="Calcineurin-like phosphoesterase" evidence="1">
    <location>
        <begin position="4"/>
        <end position="203"/>
    </location>
</feature>
<dbReference type="Proteomes" id="UP000278149">
    <property type="component" value="Unassembled WGS sequence"/>
</dbReference>
<dbReference type="AlphaFoldDB" id="A0A429G2L7"/>
<dbReference type="Pfam" id="PF12850">
    <property type="entry name" value="Metallophos_2"/>
    <property type="match status" value="1"/>
</dbReference>
<dbReference type="InterPro" id="IPR011152">
    <property type="entry name" value="Pesterase_MJ0912"/>
</dbReference>
<dbReference type="Gene3D" id="3.60.21.10">
    <property type="match status" value="1"/>
</dbReference>
<dbReference type="PANTHER" id="PTHR42850">
    <property type="entry name" value="METALLOPHOSPHOESTERASE"/>
    <property type="match status" value="1"/>
</dbReference>
<comment type="caution">
    <text evidence="2">The sequence shown here is derived from an EMBL/GenBank/DDBJ whole genome shotgun (WGS) entry which is preliminary data.</text>
</comment>
<dbReference type="InterPro" id="IPR050126">
    <property type="entry name" value="Ap4A_hydrolase"/>
</dbReference>
<dbReference type="SUPFAM" id="SSF56300">
    <property type="entry name" value="Metallo-dependent phosphatases"/>
    <property type="match status" value="1"/>
</dbReference>